<organism evidence="2 3">
    <name type="scientific">Portunus trituberculatus</name>
    <name type="common">Swimming crab</name>
    <name type="synonym">Neptunus trituberculatus</name>
    <dbReference type="NCBI Taxonomy" id="210409"/>
    <lineage>
        <taxon>Eukaryota</taxon>
        <taxon>Metazoa</taxon>
        <taxon>Ecdysozoa</taxon>
        <taxon>Arthropoda</taxon>
        <taxon>Crustacea</taxon>
        <taxon>Multicrustacea</taxon>
        <taxon>Malacostraca</taxon>
        <taxon>Eumalacostraca</taxon>
        <taxon>Eucarida</taxon>
        <taxon>Decapoda</taxon>
        <taxon>Pleocyemata</taxon>
        <taxon>Brachyura</taxon>
        <taxon>Eubrachyura</taxon>
        <taxon>Portunoidea</taxon>
        <taxon>Portunidae</taxon>
        <taxon>Portuninae</taxon>
        <taxon>Portunus</taxon>
    </lineage>
</organism>
<evidence type="ECO:0000313" key="2">
    <source>
        <dbReference type="EMBL" id="MPC88813.1"/>
    </source>
</evidence>
<name>A0A5B7J305_PORTR</name>
<dbReference type="EMBL" id="VSRR010079012">
    <property type="protein sequence ID" value="MPC88813.1"/>
    <property type="molecule type" value="Genomic_DNA"/>
</dbReference>
<accession>A0A5B7J305</accession>
<evidence type="ECO:0000256" key="1">
    <source>
        <dbReference type="SAM" id="MobiDB-lite"/>
    </source>
</evidence>
<gene>
    <name evidence="2" type="ORF">E2C01_083734</name>
</gene>
<protein>
    <submittedName>
        <fullName evidence="2">Uncharacterized protein</fullName>
    </submittedName>
</protein>
<sequence>MRARSGRPLGRDEGCHNSALVPAGGAGRGETGRGYPFVSYSLPPQPSLSLPSSSHCLSSLIDMPACLIAGTSCSSTSLPRLIWLPGLYLRLYSHFSPSFPQPFYFFSLLFSFI</sequence>
<keyword evidence="3" id="KW-1185">Reference proteome</keyword>
<reference evidence="2 3" key="1">
    <citation type="submission" date="2019-05" db="EMBL/GenBank/DDBJ databases">
        <title>Another draft genome of Portunus trituberculatus and its Hox gene families provides insights of decapod evolution.</title>
        <authorList>
            <person name="Jeong J.-H."/>
            <person name="Song I."/>
            <person name="Kim S."/>
            <person name="Choi T."/>
            <person name="Kim D."/>
            <person name="Ryu S."/>
            <person name="Kim W."/>
        </authorList>
    </citation>
    <scope>NUCLEOTIDE SEQUENCE [LARGE SCALE GENOMIC DNA]</scope>
    <source>
        <tissue evidence="2">Muscle</tissue>
    </source>
</reference>
<evidence type="ECO:0000313" key="3">
    <source>
        <dbReference type="Proteomes" id="UP000324222"/>
    </source>
</evidence>
<feature type="region of interest" description="Disordered" evidence="1">
    <location>
        <begin position="1"/>
        <end position="28"/>
    </location>
</feature>
<comment type="caution">
    <text evidence="2">The sequence shown here is derived from an EMBL/GenBank/DDBJ whole genome shotgun (WGS) entry which is preliminary data.</text>
</comment>
<proteinExistence type="predicted"/>
<dbReference type="AlphaFoldDB" id="A0A5B7J305"/>
<dbReference type="Proteomes" id="UP000324222">
    <property type="component" value="Unassembled WGS sequence"/>
</dbReference>